<proteinExistence type="predicted"/>
<evidence type="ECO:0000256" key="1">
    <source>
        <dbReference type="SAM" id="SignalP"/>
    </source>
</evidence>
<name>A0A7G5H3N9_9BACT</name>
<organism evidence="2 3">
    <name type="scientific">Spirosoma foliorum</name>
    <dbReference type="NCBI Taxonomy" id="2710596"/>
    <lineage>
        <taxon>Bacteria</taxon>
        <taxon>Pseudomonadati</taxon>
        <taxon>Bacteroidota</taxon>
        <taxon>Cytophagia</taxon>
        <taxon>Cytophagales</taxon>
        <taxon>Cytophagaceae</taxon>
        <taxon>Spirosoma</taxon>
    </lineage>
</organism>
<dbReference type="AlphaFoldDB" id="A0A7G5H3N9"/>
<dbReference type="RefSeq" id="WP_182463110.1">
    <property type="nucleotide sequence ID" value="NZ_CP059732.1"/>
</dbReference>
<dbReference type="Proteomes" id="UP000515369">
    <property type="component" value="Chromosome"/>
</dbReference>
<dbReference type="EMBL" id="CP059732">
    <property type="protein sequence ID" value="QMW05731.1"/>
    <property type="molecule type" value="Genomic_DNA"/>
</dbReference>
<reference evidence="2 3" key="1">
    <citation type="submission" date="2020-07" db="EMBL/GenBank/DDBJ databases">
        <title>Spirosoma foliorum sp. nov., isolated from the leaves on the Nejang mountain Korea, Republic of.</title>
        <authorList>
            <person name="Ho H."/>
            <person name="Lee Y.-J."/>
            <person name="Nurcahyanto D.-A."/>
            <person name="Kim S.-G."/>
        </authorList>
    </citation>
    <scope>NUCLEOTIDE SEQUENCE [LARGE SCALE GENOMIC DNA]</scope>
    <source>
        <strain evidence="2 3">PL0136</strain>
    </source>
</reference>
<sequence length="180" mass="19911">MKKSFLITVLALAGWVVSTNDAQAQYNNWAIGARIGEPSGVNIRKYFGTNHAFDLNIGTYGGIYGTKRSYRSGDYKSVGLAIQGHYLWHTALTKSESVRAYYGFGGQLNNRRYYPDYLAGQSVDYVKGNLSLGGSGIAGLEFFPVGKPYSFFLETGAYVELFQAPFFLNLNTGVGLRYNF</sequence>
<gene>
    <name evidence="2" type="ORF">H3H32_12985</name>
</gene>
<feature type="chain" id="PRO_5028798293" description="Outer membrane protein beta-barrel domain-containing protein" evidence="1">
    <location>
        <begin position="25"/>
        <end position="180"/>
    </location>
</feature>
<keyword evidence="1" id="KW-0732">Signal</keyword>
<keyword evidence="3" id="KW-1185">Reference proteome</keyword>
<dbReference type="KEGG" id="sfol:H3H32_12985"/>
<evidence type="ECO:0008006" key="4">
    <source>
        <dbReference type="Google" id="ProtNLM"/>
    </source>
</evidence>
<protein>
    <recommendedName>
        <fullName evidence="4">Outer membrane protein beta-barrel domain-containing protein</fullName>
    </recommendedName>
</protein>
<feature type="signal peptide" evidence="1">
    <location>
        <begin position="1"/>
        <end position="24"/>
    </location>
</feature>
<evidence type="ECO:0000313" key="2">
    <source>
        <dbReference type="EMBL" id="QMW05731.1"/>
    </source>
</evidence>
<accession>A0A7G5H3N9</accession>
<evidence type="ECO:0000313" key="3">
    <source>
        <dbReference type="Proteomes" id="UP000515369"/>
    </source>
</evidence>